<comment type="similarity">
    <text evidence="1">Belongs to the LysR transcriptional regulatory family.</text>
</comment>
<dbReference type="FunFam" id="1.10.10.10:FF:000001">
    <property type="entry name" value="LysR family transcriptional regulator"/>
    <property type="match status" value="1"/>
</dbReference>
<protein>
    <submittedName>
        <fullName evidence="6">LysR family transcriptional regulator</fullName>
    </submittedName>
</protein>
<organism evidence="6">
    <name type="scientific">Acidithiobacillus ferrianus</name>
    <dbReference type="NCBI Taxonomy" id="2678518"/>
    <lineage>
        <taxon>Bacteria</taxon>
        <taxon>Pseudomonadati</taxon>
        <taxon>Pseudomonadota</taxon>
        <taxon>Acidithiobacillia</taxon>
        <taxon>Acidithiobacillales</taxon>
        <taxon>Acidithiobacillaceae</taxon>
        <taxon>Acidithiobacillus</taxon>
    </lineage>
</organism>
<dbReference type="SUPFAM" id="SSF53850">
    <property type="entry name" value="Periplasmic binding protein-like II"/>
    <property type="match status" value="1"/>
</dbReference>
<evidence type="ECO:0000256" key="4">
    <source>
        <dbReference type="ARBA" id="ARBA00023163"/>
    </source>
</evidence>
<dbReference type="SUPFAM" id="SSF46785">
    <property type="entry name" value="Winged helix' DNA-binding domain"/>
    <property type="match status" value="1"/>
</dbReference>
<dbReference type="AlphaFoldDB" id="A0A845U5T1"/>
<dbReference type="PANTHER" id="PTHR30537:SF21">
    <property type="entry name" value="HTH-TYPE TRANSCRIPTIONAL REGULATOR SINR-RELATED"/>
    <property type="match status" value="1"/>
</dbReference>
<name>A0A845U5T1_9PROT</name>
<evidence type="ECO:0000256" key="2">
    <source>
        <dbReference type="ARBA" id="ARBA00023015"/>
    </source>
</evidence>
<accession>A0A845U5T1</accession>
<dbReference type="PANTHER" id="PTHR30537">
    <property type="entry name" value="HTH-TYPE TRANSCRIPTIONAL REGULATOR"/>
    <property type="match status" value="1"/>
</dbReference>
<dbReference type="PROSITE" id="PS50931">
    <property type="entry name" value="HTH_LYSR"/>
    <property type="match status" value="1"/>
</dbReference>
<dbReference type="EMBL" id="WNJL01000034">
    <property type="protein sequence ID" value="NDU42676.1"/>
    <property type="molecule type" value="Genomic_DNA"/>
</dbReference>
<keyword evidence="3" id="KW-0238">DNA-binding</keyword>
<keyword evidence="2" id="KW-0805">Transcription regulation</keyword>
<dbReference type="InterPro" id="IPR005119">
    <property type="entry name" value="LysR_subst-bd"/>
</dbReference>
<dbReference type="Gene3D" id="3.40.190.290">
    <property type="match status" value="1"/>
</dbReference>
<dbReference type="GO" id="GO:0003700">
    <property type="term" value="F:DNA-binding transcription factor activity"/>
    <property type="evidence" value="ECO:0007669"/>
    <property type="project" value="InterPro"/>
</dbReference>
<dbReference type="GO" id="GO:0043565">
    <property type="term" value="F:sequence-specific DNA binding"/>
    <property type="evidence" value="ECO:0007669"/>
    <property type="project" value="TreeGrafter"/>
</dbReference>
<evidence type="ECO:0000313" key="6">
    <source>
        <dbReference type="EMBL" id="NDU42676.1"/>
    </source>
</evidence>
<dbReference type="InterPro" id="IPR036388">
    <property type="entry name" value="WH-like_DNA-bd_sf"/>
</dbReference>
<comment type="caution">
    <text evidence="6">The sequence shown here is derived from an EMBL/GenBank/DDBJ whole genome shotgun (WGS) entry which is preliminary data.</text>
</comment>
<dbReference type="Pfam" id="PF03466">
    <property type="entry name" value="LysR_substrate"/>
    <property type="match status" value="1"/>
</dbReference>
<dbReference type="Gene3D" id="1.10.10.10">
    <property type="entry name" value="Winged helix-like DNA-binding domain superfamily/Winged helix DNA-binding domain"/>
    <property type="match status" value="1"/>
</dbReference>
<dbReference type="InterPro" id="IPR000847">
    <property type="entry name" value="LysR_HTH_N"/>
</dbReference>
<evidence type="ECO:0000256" key="1">
    <source>
        <dbReference type="ARBA" id="ARBA00009437"/>
    </source>
</evidence>
<dbReference type="PRINTS" id="PR00039">
    <property type="entry name" value="HTHLYSR"/>
</dbReference>
<evidence type="ECO:0000259" key="5">
    <source>
        <dbReference type="PROSITE" id="PS50931"/>
    </source>
</evidence>
<keyword evidence="4" id="KW-0804">Transcription</keyword>
<gene>
    <name evidence="6" type="ORF">GL267_08505</name>
</gene>
<dbReference type="FunFam" id="3.40.190.290:FF:000001">
    <property type="entry name" value="Transcriptional regulator, LysR family"/>
    <property type="match status" value="1"/>
</dbReference>
<dbReference type="GO" id="GO:0006351">
    <property type="term" value="P:DNA-templated transcription"/>
    <property type="evidence" value="ECO:0007669"/>
    <property type="project" value="TreeGrafter"/>
</dbReference>
<dbReference type="InterPro" id="IPR036390">
    <property type="entry name" value="WH_DNA-bd_sf"/>
</dbReference>
<dbReference type="InterPro" id="IPR058163">
    <property type="entry name" value="LysR-type_TF_proteobact-type"/>
</dbReference>
<evidence type="ECO:0000256" key="3">
    <source>
        <dbReference type="ARBA" id="ARBA00023125"/>
    </source>
</evidence>
<proteinExistence type="inferred from homology"/>
<dbReference type="CDD" id="cd08422">
    <property type="entry name" value="PBP2_CrgA_like"/>
    <property type="match status" value="1"/>
</dbReference>
<sequence>MSLRNLDDLVVFIRVVDCASFSAAARSLDLSPTTVSKQITRLEKQLNIGLFERNTRQIKITDEGRAIAERMRSALALLDEATEIARRGAADLDGTIRITAPVPFGSRYIAAATAAFRKLHPKVGFELYLTDRIIDLYASDVDVAIRIAHLNDSQLIARRLANNHRILVASPEYLERYGTPSHPKDLAKHACLLFSYPGYPRNNWNLHSTIVTGDAEVIFVNSDLVTDSGDTLRNWCVEGLGISLRERWDITDEIRAGRLTHVLPDWEEQANPISLVRPKRYPTPKRISAFGEFLAQQWRNPPWE</sequence>
<dbReference type="Pfam" id="PF00126">
    <property type="entry name" value="HTH_1"/>
    <property type="match status" value="1"/>
</dbReference>
<reference evidence="6" key="1">
    <citation type="submission" date="2019-11" db="EMBL/GenBank/DDBJ databases">
        <title>Acidithiobacillus ferrianus sp. nov.: a facultatively anaerobic and extremely acidophilic chemolithoautotroph.</title>
        <authorList>
            <person name="Norris P.R."/>
            <person name="Falagan C."/>
            <person name="Moya-Beltran A."/>
            <person name="Castro M."/>
            <person name="Quatrini R."/>
            <person name="Johnson D.B."/>
        </authorList>
    </citation>
    <scope>NUCLEOTIDE SEQUENCE [LARGE SCALE GENOMIC DNA]</scope>
    <source>
        <strain evidence="6">MG</strain>
    </source>
</reference>
<feature type="domain" description="HTH lysR-type" evidence="5">
    <location>
        <begin position="4"/>
        <end position="61"/>
    </location>
</feature>